<dbReference type="VEuPathDB" id="FungiDB:TRIVIDRAFT_64474"/>
<dbReference type="GeneID" id="25796595"/>
<proteinExistence type="predicted"/>
<dbReference type="HOGENOM" id="CLU_497878_0_0_1"/>
<evidence type="ECO:0000256" key="1">
    <source>
        <dbReference type="SAM" id="MobiDB-lite"/>
    </source>
</evidence>
<feature type="region of interest" description="Disordered" evidence="1">
    <location>
        <begin position="248"/>
        <end position="295"/>
    </location>
</feature>
<reference evidence="2 3" key="1">
    <citation type="journal article" date="2011" name="Genome Biol.">
        <title>Comparative genome sequence analysis underscores mycoparasitism as the ancestral life style of Trichoderma.</title>
        <authorList>
            <person name="Kubicek C.P."/>
            <person name="Herrera-Estrella A."/>
            <person name="Seidl-Seiboth V."/>
            <person name="Martinez D.A."/>
            <person name="Druzhinina I.S."/>
            <person name="Thon M."/>
            <person name="Zeilinger S."/>
            <person name="Casas-Flores S."/>
            <person name="Horwitz B.A."/>
            <person name="Mukherjee P.K."/>
            <person name="Mukherjee M."/>
            <person name="Kredics L."/>
            <person name="Alcaraz L.D."/>
            <person name="Aerts A."/>
            <person name="Antal Z."/>
            <person name="Atanasova L."/>
            <person name="Cervantes-Badillo M.G."/>
            <person name="Challacombe J."/>
            <person name="Chertkov O."/>
            <person name="McCluskey K."/>
            <person name="Coulpier F."/>
            <person name="Deshpande N."/>
            <person name="von Doehren H."/>
            <person name="Ebbole D.J."/>
            <person name="Esquivel-Naranjo E.U."/>
            <person name="Fekete E."/>
            <person name="Flipphi M."/>
            <person name="Glaser F."/>
            <person name="Gomez-Rodriguez E.Y."/>
            <person name="Gruber S."/>
            <person name="Han C."/>
            <person name="Henrissat B."/>
            <person name="Hermosa R."/>
            <person name="Hernandez-Onate M."/>
            <person name="Karaffa L."/>
            <person name="Kosti I."/>
            <person name="Le Crom S."/>
            <person name="Lindquist E."/>
            <person name="Lucas S."/>
            <person name="Luebeck M."/>
            <person name="Luebeck P.S."/>
            <person name="Margeot A."/>
            <person name="Metz B."/>
            <person name="Misra M."/>
            <person name="Nevalainen H."/>
            <person name="Omann M."/>
            <person name="Packer N."/>
            <person name="Perrone G."/>
            <person name="Uresti-Rivera E.E."/>
            <person name="Salamov A."/>
            <person name="Schmoll M."/>
            <person name="Seiboth B."/>
            <person name="Shapiro H."/>
            <person name="Sukno S."/>
            <person name="Tamayo-Ramos J.A."/>
            <person name="Tisch D."/>
            <person name="Wiest A."/>
            <person name="Wilkinson H.H."/>
            <person name="Zhang M."/>
            <person name="Coutinho P.M."/>
            <person name="Kenerley C.M."/>
            <person name="Monte E."/>
            <person name="Baker S.E."/>
            <person name="Grigoriev I.V."/>
        </authorList>
    </citation>
    <scope>NUCLEOTIDE SEQUENCE [LARGE SCALE GENOMIC DNA]</scope>
    <source>
        <strain evidence="3">Gv29-8 / FGSC 10586</strain>
    </source>
</reference>
<dbReference type="eggNOG" id="ENOG502T1M3">
    <property type="taxonomic scope" value="Eukaryota"/>
</dbReference>
<sequence>MSLFVQRRDPALAEISDEALQQLTKLLYMDATDYFGDRARDWLTKQEQQVKGLDATLLRPRDLFTRFALTMIGRSFFFPPEVPKLCLAHKALNPKVIRSILQLIADECTIQTNRYRSLRLKKMLSPSLEGWMARMDSITALWLGEDKFRRMFGCRFRGEMPDCVRTNCEACMLAVIGGSVMHLTDLRASLLARQAYNTKLTGREHRWPRLLRIVNSWISFFQEDCQKAIRECSEAMVSDIVEMRTLARRRRDKENERRNRKGKPPKVRSSARVRLTKEGLPIPRQPRLRKGDRERLSRRIEKMETLLSPQETVDEQQKQLLDSFHRPVSSEARHPPKIGSSNSFAQKSNDTAEKTMGSKPDREEQNNFWEAWLLDKDTRKEEAGEEECWVQEYRQLTLDSAPYKDIGVRSNLGFSANIRHPINNTTASWTSKIDDETSRISQVPLLYCNEEALPVRETASSVYSCDERVETNNKMLEEVFSMISGFTRDSAAPASLWWMNGDLDATQREGDKITDHETALAMLEGREEEEEAASCYETMGWGGPRKG</sequence>
<comment type="caution">
    <text evidence="2">The sequence shown here is derived from an EMBL/GenBank/DDBJ whole genome shotgun (WGS) entry which is preliminary data.</text>
</comment>
<evidence type="ECO:0000313" key="3">
    <source>
        <dbReference type="Proteomes" id="UP000007115"/>
    </source>
</evidence>
<dbReference type="AlphaFoldDB" id="G9ND68"/>
<name>G9ND68_HYPVG</name>
<dbReference type="InParanoid" id="G9ND68"/>
<feature type="compositionally biased region" description="Polar residues" evidence="1">
    <location>
        <begin position="339"/>
        <end position="349"/>
    </location>
</feature>
<feature type="region of interest" description="Disordered" evidence="1">
    <location>
        <begin position="327"/>
        <end position="365"/>
    </location>
</feature>
<evidence type="ECO:0000313" key="2">
    <source>
        <dbReference type="EMBL" id="EHK15637.1"/>
    </source>
</evidence>
<feature type="region of interest" description="Disordered" evidence="1">
    <location>
        <begin position="525"/>
        <end position="547"/>
    </location>
</feature>
<feature type="compositionally biased region" description="Basic residues" evidence="1">
    <location>
        <begin position="258"/>
        <end position="271"/>
    </location>
</feature>
<dbReference type="RefSeq" id="XP_013949833.1">
    <property type="nucleotide sequence ID" value="XM_014094358.1"/>
</dbReference>
<gene>
    <name evidence="2" type="ORF">TRIVIDRAFT_64474</name>
</gene>
<dbReference type="STRING" id="413071.G9ND68"/>
<protein>
    <submittedName>
        <fullName evidence="2">Uncharacterized protein</fullName>
    </submittedName>
</protein>
<keyword evidence="3" id="KW-1185">Reference proteome</keyword>
<organism evidence="2 3">
    <name type="scientific">Hypocrea virens (strain Gv29-8 / FGSC 10586)</name>
    <name type="common">Gliocladium virens</name>
    <name type="synonym">Trichoderma virens</name>
    <dbReference type="NCBI Taxonomy" id="413071"/>
    <lineage>
        <taxon>Eukaryota</taxon>
        <taxon>Fungi</taxon>
        <taxon>Dikarya</taxon>
        <taxon>Ascomycota</taxon>
        <taxon>Pezizomycotina</taxon>
        <taxon>Sordariomycetes</taxon>
        <taxon>Hypocreomycetidae</taxon>
        <taxon>Hypocreales</taxon>
        <taxon>Hypocreaceae</taxon>
        <taxon>Trichoderma</taxon>
    </lineage>
</organism>
<dbReference type="Proteomes" id="UP000007115">
    <property type="component" value="Unassembled WGS sequence"/>
</dbReference>
<dbReference type="OMA" id="ECTIQTN"/>
<accession>G9ND68</accession>
<dbReference type="EMBL" id="ABDF02000092">
    <property type="protein sequence ID" value="EHK15637.1"/>
    <property type="molecule type" value="Genomic_DNA"/>
</dbReference>
<dbReference type="OrthoDB" id="4898058at2759"/>